<dbReference type="RefSeq" id="WP_013658850.1">
    <property type="nucleotide sequence ID" value="NC_015275.1"/>
</dbReference>
<evidence type="ECO:0000259" key="1">
    <source>
        <dbReference type="Pfam" id="PF13302"/>
    </source>
</evidence>
<dbReference type="Pfam" id="PF13302">
    <property type="entry name" value="Acetyltransf_3"/>
    <property type="match status" value="1"/>
</dbReference>
<dbReference type="InterPro" id="IPR016181">
    <property type="entry name" value="Acyl_CoA_acyltransferase"/>
</dbReference>
<dbReference type="InterPro" id="IPR051531">
    <property type="entry name" value="N-acetyltransferase"/>
</dbReference>
<dbReference type="STRING" id="642492.Clole_3897"/>
<dbReference type="SUPFAM" id="SSF55729">
    <property type="entry name" value="Acyl-CoA N-acyltransferases (Nat)"/>
    <property type="match status" value="1"/>
</dbReference>
<dbReference type="InterPro" id="IPR000182">
    <property type="entry name" value="GNAT_dom"/>
</dbReference>
<protein>
    <submittedName>
        <fullName evidence="2">GCN5-related N-acetyltransferase</fullName>
    </submittedName>
</protein>
<dbReference type="eggNOG" id="COG1670">
    <property type="taxonomic scope" value="Bacteria"/>
</dbReference>
<feature type="domain" description="N-acetyltransferase" evidence="1">
    <location>
        <begin position="13"/>
        <end position="154"/>
    </location>
</feature>
<dbReference type="PANTHER" id="PTHR43792">
    <property type="entry name" value="GNAT FAMILY, PUTATIVE (AFU_ORTHOLOGUE AFUA_3G00765)-RELATED-RELATED"/>
    <property type="match status" value="1"/>
</dbReference>
<keyword evidence="2" id="KW-0808">Transferase</keyword>
<reference evidence="2 3" key="1">
    <citation type="journal article" date="2011" name="J. Bacteriol.">
        <title>Complete genome sequence of the cellulose-degrading bacterium Cellulosilyticum lentocellum.</title>
        <authorList>
            <consortium name="US DOE Joint Genome Institute"/>
            <person name="Miller D.A."/>
            <person name="Suen G."/>
            <person name="Bruce D."/>
            <person name="Copeland A."/>
            <person name="Cheng J.F."/>
            <person name="Detter C."/>
            <person name="Goodwin L.A."/>
            <person name="Han C.S."/>
            <person name="Hauser L.J."/>
            <person name="Land M.L."/>
            <person name="Lapidus A."/>
            <person name="Lucas S."/>
            <person name="Meincke L."/>
            <person name="Pitluck S."/>
            <person name="Tapia R."/>
            <person name="Teshima H."/>
            <person name="Woyke T."/>
            <person name="Fox B.G."/>
            <person name="Angert E.R."/>
            <person name="Currie C.R."/>
        </authorList>
    </citation>
    <scope>NUCLEOTIDE SEQUENCE [LARGE SCALE GENOMIC DNA]</scope>
    <source>
        <strain evidence="3">ATCC 49066 / DSM 5427 / NCIMB 11756 / RHM5</strain>
    </source>
</reference>
<dbReference type="GO" id="GO:0016747">
    <property type="term" value="F:acyltransferase activity, transferring groups other than amino-acyl groups"/>
    <property type="evidence" value="ECO:0007669"/>
    <property type="project" value="InterPro"/>
</dbReference>
<proteinExistence type="predicted"/>
<dbReference type="AlphaFoldDB" id="F2JJI1"/>
<accession>F2JJI1</accession>
<gene>
    <name evidence="2" type="ordered locus">Clole_3897</name>
</gene>
<organism evidence="2 3">
    <name type="scientific">Cellulosilyticum lentocellum (strain ATCC 49066 / DSM 5427 / NCIMB 11756 / RHM5)</name>
    <name type="common">Clostridium lentocellum</name>
    <dbReference type="NCBI Taxonomy" id="642492"/>
    <lineage>
        <taxon>Bacteria</taxon>
        <taxon>Bacillati</taxon>
        <taxon>Bacillota</taxon>
        <taxon>Clostridia</taxon>
        <taxon>Lachnospirales</taxon>
        <taxon>Cellulosilyticaceae</taxon>
        <taxon>Cellulosilyticum</taxon>
    </lineage>
</organism>
<sequence>MKHLGTVTLETPRLILRRFSLEDSETMFNNWASDDEVTRFLTWPTHTSVQTTREIISMWINEYTSEKCYQWCIELRQTHEAIGSIGIVHLSEEISSAEIGYCIGKAYWHQGITSEALAAIIAFLFNQVGVNRIEARHDSNNPNSGKVMLNCGLKYEGTRLMADRNNSGICDVVLYGLIARDYTPTI</sequence>
<dbReference type="PANTHER" id="PTHR43792:SF1">
    <property type="entry name" value="N-ACETYLTRANSFERASE DOMAIN-CONTAINING PROTEIN"/>
    <property type="match status" value="1"/>
</dbReference>
<keyword evidence="3" id="KW-1185">Reference proteome</keyword>
<evidence type="ECO:0000313" key="3">
    <source>
        <dbReference type="Proteomes" id="UP000008467"/>
    </source>
</evidence>
<dbReference type="KEGG" id="cle:Clole_3897"/>
<dbReference type="Proteomes" id="UP000008467">
    <property type="component" value="Chromosome"/>
</dbReference>
<dbReference type="HOGENOM" id="CLU_013985_3_6_9"/>
<dbReference type="Gene3D" id="3.40.630.30">
    <property type="match status" value="1"/>
</dbReference>
<name>F2JJI1_CELLD</name>
<evidence type="ECO:0000313" key="2">
    <source>
        <dbReference type="EMBL" id="ADZ85576.1"/>
    </source>
</evidence>
<dbReference type="EMBL" id="CP002582">
    <property type="protein sequence ID" value="ADZ85576.1"/>
    <property type="molecule type" value="Genomic_DNA"/>
</dbReference>